<dbReference type="Proteomes" id="UP000319801">
    <property type="component" value="Unassembled WGS sequence"/>
</dbReference>
<dbReference type="AlphaFoldDB" id="A0A556TSB5"/>
<accession>A0A556TSB5</accession>
<protein>
    <submittedName>
        <fullName evidence="1">Uncharacterized protein</fullName>
    </submittedName>
</protein>
<keyword evidence="2" id="KW-1185">Reference proteome</keyword>
<gene>
    <name evidence="1" type="ORF">Baya_3293</name>
</gene>
<sequence>MWLISPIGGQNVTRTACHKQGDVIDQEQVCHATTLQIQILWSGGHPDHSRKTCALGPTRGARAPREVKGRDLSGFVLRMHSVGGGGA</sequence>
<comment type="caution">
    <text evidence="1">The sequence shown here is derived from an EMBL/GenBank/DDBJ whole genome shotgun (WGS) entry which is preliminary data.</text>
</comment>
<evidence type="ECO:0000313" key="2">
    <source>
        <dbReference type="Proteomes" id="UP000319801"/>
    </source>
</evidence>
<reference evidence="1 2" key="1">
    <citation type="journal article" date="2019" name="Genome Biol. Evol.">
        <title>Whole-Genome Sequencing of the Giant Devil Catfish, Bagarius yarrelli.</title>
        <authorList>
            <person name="Jiang W."/>
            <person name="Lv Y."/>
            <person name="Cheng L."/>
            <person name="Yang K."/>
            <person name="Chao B."/>
            <person name="Wang X."/>
            <person name="Li Y."/>
            <person name="Pan X."/>
            <person name="You X."/>
            <person name="Zhang Y."/>
            <person name="Yang J."/>
            <person name="Li J."/>
            <person name="Zhang X."/>
            <person name="Liu S."/>
            <person name="Sun C."/>
            <person name="Yang J."/>
            <person name="Shi Q."/>
        </authorList>
    </citation>
    <scope>NUCLEOTIDE SEQUENCE [LARGE SCALE GENOMIC DNA]</scope>
    <source>
        <strain evidence="1">JWS20170419001</strain>
        <tissue evidence="1">Muscle</tissue>
    </source>
</reference>
<organism evidence="1 2">
    <name type="scientific">Bagarius yarrelli</name>
    <name type="common">Goonch</name>
    <name type="synonym">Bagrus yarrelli</name>
    <dbReference type="NCBI Taxonomy" id="175774"/>
    <lineage>
        <taxon>Eukaryota</taxon>
        <taxon>Metazoa</taxon>
        <taxon>Chordata</taxon>
        <taxon>Craniata</taxon>
        <taxon>Vertebrata</taxon>
        <taxon>Euteleostomi</taxon>
        <taxon>Actinopterygii</taxon>
        <taxon>Neopterygii</taxon>
        <taxon>Teleostei</taxon>
        <taxon>Ostariophysi</taxon>
        <taxon>Siluriformes</taxon>
        <taxon>Sisoridae</taxon>
        <taxon>Sisorinae</taxon>
        <taxon>Bagarius</taxon>
    </lineage>
</organism>
<evidence type="ECO:0000313" key="1">
    <source>
        <dbReference type="EMBL" id="TSK53733.1"/>
    </source>
</evidence>
<dbReference type="EMBL" id="VCAZ01000015">
    <property type="protein sequence ID" value="TSK53733.1"/>
    <property type="molecule type" value="Genomic_DNA"/>
</dbReference>
<name>A0A556TSB5_BAGYA</name>
<proteinExistence type="predicted"/>